<feature type="compositionally biased region" description="Polar residues" evidence="2">
    <location>
        <begin position="603"/>
        <end position="616"/>
    </location>
</feature>
<dbReference type="GO" id="GO:0034727">
    <property type="term" value="P:piecemeal microautophagy of the nucleus"/>
    <property type="evidence" value="ECO:0007669"/>
    <property type="project" value="TreeGrafter"/>
</dbReference>
<dbReference type="GO" id="GO:1990316">
    <property type="term" value="C:Atg1/ULK1 kinase complex"/>
    <property type="evidence" value="ECO:0007669"/>
    <property type="project" value="InterPro"/>
</dbReference>
<dbReference type="Gene3D" id="3.30.900.10">
    <property type="entry name" value="HORMA domain"/>
    <property type="match status" value="1"/>
</dbReference>
<dbReference type="GO" id="GO:0000407">
    <property type="term" value="C:phagophore assembly site"/>
    <property type="evidence" value="ECO:0007669"/>
    <property type="project" value="TreeGrafter"/>
</dbReference>
<accession>A0AAP0JKD2</accession>
<gene>
    <name evidence="4" type="ORF">Syun_013807</name>
</gene>
<dbReference type="PANTHER" id="PTHR13430:SF15">
    <property type="entry name" value="AUTOPHAGY-RELATED PROTEIN 13B"/>
    <property type="match status" value="1"/>
</dbReference>
<dbReference type="EMBL" id="JBBNAF010000006">
    <property type="protein sequence ID" value="KAK9134477.1"/>
    <property type="molecule type" value="Genomic_DNA"/>
</dbReference>
<feature type="region of interest" description="Disordered" evidence="2">
    <location>
        <begin position="378"/>
        <end position="416"/>
    </location>
</feature>
<evidence type="ECO:0000256" key="2">
    <source>
        <dbReference type="SAM" id="MobiDB-lite"/>
    </source>
</evidence>
<feature type="region of interest" description="Disordered" evidence="2">
    <location>
        <begin position="602"/>
        <end position="624"/>
    </location>
</feature>
<dbReference type="AlphaFoldDB" id="A0AAP0JKD2"/>
<comment type="caution">
    <text evidence="4">The sequence shown here is derived from an EMBL/GenBank/DDBJ whole genome shotgun (WGS) entry which is preliminary data.</text>
</comment>
<dbReference type="GO" id="GO:0005829">
    <property type="term" value="C:cytosol"/>
    <property type="evidence" value="ECO:0007669"/>
    <property type="project" value="TreeGrafter"/>
</dbReference>
<evidence type="ECO:0000259" key="3">
    <source>
        <dbReference type="Pfam" id="PF10033"/>
    </source>
</evidence>
<dbReference type="InterPro" id="IPR040182">
    <property type="entry name" value="ATG13"/>
</dbReference>
<protein>
    <recommendedName>
        <fullName evidence="3">Autophagy-related protein 13 N-terminal domain-containing protein</fullName>
    </recommendedName>
</protein>
<feature type="domain" description="Autophagy-related protein 13 N-terminal" evidence="3">
    <location>
        <begin position="29"/>
        <end position="249"/>
    </location>
</feature>
<reference evidence="4 5" key="1">
    <citation type="submission" date="2024-01" db="EMBL/GenBank/DDBJ databases">
        <title>Genome assemblies of Stephania.</title>
        <authorList>
            <person name="Yang L."/>
        </authorList>
    </citation>
    <scope>NUCLEOTIDE SEQUENCE [LARGE SCALE GENOMIC DNA]</scope>
    <source>
        <strain evidence="4">YNDBR</strain>
        <tissue evidence="4">Leaf</tissue>
    </source>
</reference>
<proteinExistence type="predicted"/>
<feature type="region of interest" description="Disordered" evidence="2">
    <location>
        <begin position="516"/>
        <end position="542"/>
    </location>
</feature>
<feature type="compositionally biased region" description="Low complexity" evidence="2">
    <location>
        <begin position="1"/>
        <end position="13"/>
    </location>
</feature>
<dbReference type="InterPro" id="IPR018731">
    <property type="entry name" value="Atg13_N"/>
</dbReference>
<feature type="region of interest" description="Disordered" evidence="2">
    <location>
        <begin position="343"/>
        <end position="362"/>
    </location>
</feature>
<organism evidence="4 5">
    <name type="scientific">Stephania yunnanensis</name>
    <dbReference type="NCBI Taxonomy" id="152371"/>
    <lineage>
        <taxon>Eukaryota</taxon>
        <taxon>Viridiplantae</taxon>
        <taxon>Streptophyta</taxon>
        <taxon>Embryophyta</taxon>
        <taxon>Tracheophyta</taxon>
        <taxon>Spermatophyta</taxon>
        <taxon>Magnoliopsida</taxon>
        <taxon>Ranunculales</taxon>
        <taxon>Menispermaceae</taxon>
        <taxon>Menispermoideae</taxon>
        <taxon>Cissampelideae</taxon>
        <taxon>Stephania</taxon>
    </lineage>
</organism>
<dbReference type="PANTHER" id="PTHR13430">
    <property type="match status" value="1"/>
</dbReference>
<sequence length="624" mass="68583">MASSSSSRRNSSNQGNHGQSEPAKMEQIITEFFAKSLHIILESRSPSSVSSRNYYSGDPTLSPCSSSSSSSSSVKPRDKWFNLALRECPAAMESLDFWRHSNLEPMYVDVVLIQKATRDPQSNYWNFAQDEVLEESRVIERWVVQYESRKNSRESKSKSGKNCSSSHSLYRKCIVLLRSLYLTVRILPAFKLFRDLNSSGKIRAFGIASRVGSIAEPFASSSREGEMQKFDFTPVDTNCGRLCLSVLYQPVIDVSSEPLTPLSQQVISDYVGSPLNDFLKRFPSLPVTGLVSLGSPSNSPFPRVRSCGYELYRACVPSPANVPDTTHSRNKNASFDEYWPSPMFSPSPSPSPPAHFPHDNLSKGLLRSESAPERENICRAKPCNVPPLSPSPRGGKSGFSQRQRWGDAPPYATGQKKNHFGKYEMENLLEAKLSSNSSPRISFSRSSVFTDDDSDFPCPFVDDDDEDITDPRFRPESFDGRAHQAISLNPGGLLLPMRRSQDAAIGDLVRMLKAASPLQQDASTSTKSSQVSKADGCRKSITKPDEISNSAAVAVQTTTESGSSSCGLQLSKTTAEALGELQNYREIKDMLLRQSDMKVGGCQSKTVQNDSNQRGSTGAGTLGS</sequence>
<evidence type="ECO:0000313" key="5">
    <source>
        <dbReference type="Proteomes" id="UP001420932"/>
    </source>
</evidence>
<evidence type="ECO:0000313" key="4">
    <source>
        <dbReference type="EMBL" id="KAK9134477.1"/>
    </source>
</evidence>
<keyword evidence="1" id="KW-0072">Autophagy</keyword>
<dbReference type="GO" id="GO:0034497">
    <property type="term" value="P:protein localization to phagophore assembly site"/>
    <property type="evidence" value="ECO:0007669"/>
    <property type="project" value="TreeGrafter"/>
</dbReference>
<dbReference type="GO" id="GO:0000423">
    <property type="term" value="P:mitophagy"/>
    <property type="evidence" value="ECO:0007669"/>
    <property type="project" value="TreeGrafter"/>
</dbReference>
<evidence type="ECO:0000256" key="1">
    <source>
        <dbReference type="ARBA" id="ARBA00023006"/>
    </source>
</evidence>
<dbReference type="Proteomes" id="UP001420932">
    <property type="component" value="Unassembled WGS sequence"/>
</dbReference>
<feature type="compositionally biased region" description="Pro residues" evidence="2">
    <location>
        <begin position="343"/>
        <end position="355"/>
    </location>
</feature>
<feature type="compositionally biased region" description="Polar residues" evidence="2">
    <location>
        <begin position="517"/>
        <end position="532"/>
    </location>
</feature>
<keyword evidence="5" id="KW-1185">Reference proteome</keyword>
<name>A0AAP0JKD2_9MAGN</name>
<dbReference type="Pfam" id="PF10033">
    <property type="entry name" value="ATG13"/>
    <property type="match status" value="1"/>
</dbReference>
<feature type="region of interest" description="Disordered" evidence="2">
    <location>
        <begin position="1"/>
        <end position="25"/>
    </location>
</feature>
<dbReference type="InterPro" id="IPR036570">
    <property type="entry name" value="HORMA_dom_sf"/>
</dbReference>